<proteinExistence type="predicted"/>
<keyword evidence="1" id="KW-1133">Transmembrane helix</keyword>
<evidence type="ECO:0000313" key="2">
    <source>
        <dbReference type="EMBL" id="MDQ0204100.1"/>
    </source>
</evidence>
<reference evidence="2 3" key="1">
    <citation type="submission" date="2023-07" db="EMBL/GenBank/DDBJ databases">
        <title>Genomic Encyclopedia of Type Strains, Phase IV (KMG-IV): sequencing the most valuable type-strain genomes for metagenomic binning, comparative biology and taxonomic classification.</title>
        <authorList>
            <person name="Goeker M."/>
        </authorList>
    </citation>
    <scope>NUCLEOTIDE SEQUENCE [LARGE SCALE GENOMIC DNA]</scope>
    <source>
        <strain evidence="2 3">DSM 16980</strain>
    </source>
</reference>
<feature type="transmembrane region" description="Helical" evidence="1">
    <location>
        <begin position="26"/>
        <end position="49"/>
    </location>
</feature>
<dbReference type="EMBL" id="JAUSUE010000012">
    <property type="protein sequence ID" value="MDQ0204100.1"/>
    <property type="molecule type" value="Genomic_DNA"/>
</dbReference>
<keyword evidence="3" id="KW-1185">Reference proteome</keyword>
<dbReference type="Proteomes" id="UP001239167">
    <property type="component" value="Unassembled WGS sequence"/>
</dbReference>
<accession>A0ABT9Y8D3</accession>
<evidence type="ECO:0000313" key="3">
    <source>
        <dbReference type="Proteomes" id="UP001239167"/>
    </source>
</evidence>
<evidence type="ECO:0000256" key="1">
    <source>
        <dbReference type="SAM" id="Phobius"/>
    </source>
</evidence>
<keyword evidence="1" id="KW-0472">Membrane</keyword>
<comment type="caution">
    <text evidence="2">The sequence shown here is derived from an EMBL/GenBank/DDBJ whole genome shotgun (WGS) entry which is preliminary data.</text>
</comment>
<keyword evidence="1" id="KW-0812">Transmembrane</keyword>
<protein>
    <submittedName>
        <fullName evidence="2">Uncharacterized protein</fullName>
    </submittedName>
</protein>
<name>A0ABT9Y8D3_9FIRM</name>
<sequence length="71" mass="7698">MPGSRKWQPTEIKRAAAEGENMSIDFWVGLILGATSVASAAFFIAACFLGSKKKDMLKSEVIGYDEKGVDK</sequence>
<organism evidence="2 3">
    <name type="scientific">Pectinatus haikarae</name>
    <dbReference type="NCBI Taxonomy" id="349096"/>
    <lineage>
        <taxon>Bacteria</taxon>
        <taxon>Bacillati</taxon>
        <taxon>Bacillota</taxon>
        <taxon>Negativicutes</taxon>
        <taxon>Selenomonadales</taxon>
        <taxon>Selenomonadaceae</taxon>
        <taxon>Pectinatus</taxon>
    </lineage>
</organism>
<gene>
    <name evidence="2" type="ORF">J2S01_001822</name>
</gene>